<dbReference type="Pfam" id="PF03843">
    <property type="entry name" value="Slp"/>
    <property type="match status" value="1"/>
</dbReference>
<dbReference type="PANTHER" id="PTHR37530:SF1">
    <property type="entry name" value="OUTER MEMBRANE PROTEIN SLP"/>
    <property type="match status" value="1"/>
</dbReference>
<feature type="signal peptide" evidence="1">
    <location>
        <begin position="1"/>
        <end position="22"/>
    </location>
</feature>
<evidence type="ECO:0000256" key="1">
    <source>
        <dbReference type="SAM" id="SignalP"/>
    </source>
</evidence>
<evidence type="ECO:0000313" key="2">
    <source>
        <dbReference type="EMBL" id="OGI43664.1"/>
    </source>
</evidence>
<dbReference type="EMBL" id="MFSS01000043">
    <property type="protein sequence ID" value="OGI43664.1"/>
    <property type="molecule type" value="Genomic_DNA"/>
</dbReference>
<dbReference type="Proteomes" id="UP000177925">
    <property type="component" value="Unassembled WGS sequence"/>
</dbReference>
<keyword evidence="1" id="KW-0732">Signal</keyword>
<dbReference type="AlphaFoldDB" id="A0A1F6TEY2"/>
<evidence type="ECO:0000313" key="3">
    <source>
        <dbReference type="Proteomes" id="UP000177925"/>
    </source>
</evidence>
<proteinExistence type="predicted"/>
<dbReference type="InterPro" id="IPR004658">
    <property type="entry name" value="OMP_Slp"/>
</dbReference>
<dbReference type="PROSITE" id="PS51257">
    <property type="entry name" value="PROKAR_LIPOPROTEIN"/>
    <property type="match status" value="1"/>
</dbReference>
<feature type="chain" id="PRO_5009526682" description="Outer membrane lipoprotein Slp" evidence="1">
    <location>
        <begin position="23"/>
        <end position="160"/>
    </location>
</feature>
<organism evidence="2 3">
    <name type="scientific">Candidatus Muproteobacteria bacterium RBG_16_64_11</name>
    <dbReference type="NCBI Taxonomy" id="1817758"/>
    <lineage>
        <taxon>Bacteria</taxon>
        <taxon>Pseudomonadati</taxon>
        <taxon>Pseudomonadota</taxon>
        <taxon>Candidatus Muproteobacteria</taxon>
    </lineage>
</organism>
<evidence type="ECO:0008006" key="4">
    <source>
        <dbReference type="Google" id="ProtNLM"/>
    </source>
</evidence>
<sequence>MPRPGLLLMLAAVLAACAGAPAFDTAGVDHTLTPGMAAADAGARGRQVQWGGVIVAASNLKDSTQLEVLAYPLTDGGAPDPQREALGRFLVLRPGYLETADFAPGRAVTAVGAILETRRLRIGDGEHTVPVLSAGQLRLWPRGYDSAPQLHFGFGISIGR</sequence>
<dbReference type="GO" id="GO:0019867">
    <property type="term" value="C:outer membrane"/>
    <property type="evidence" value="ECO:0007669"/>
    <property type="project" value="InterPro"/>
</dbReference>
<reference evidence="2 3" key="1">
    <citation type="journal article" date="2016" name="Nat. Commun.">
        <title>Thousands of microbial genomes shed light on interconnected biogeochemical processes in an aquifer system.</title>
        <authorList>
            <person name="Anantharaman K."/>
            <person name="Brown C.T."/>
            <person name="Hug L.A."/>
            <person name="Sharon I."/>
            <person name="Castelle C.J."/>
            <person name="Probst A.J."/>
            <person name="Thomas B.C."/>
            <person name="Singh A."/>
            <person name="Wilkins M.J."/>
            <person name="Karaoz U."/>
            <person name="Brodie E.L."/>
            <person name="Williams K.H."/>
            <person name="Hubbard S.S."/>
            <person name="Banfield J.F."/>
        </authorList>
    </citation>
    <scope>NUCLEOTIDE SEQUENCE [LARGE SCALE GENOMIC DNA]</scope>
</reference>
<dbReference type="PANTHER" id="PTHR37530">
    <property type="entry name" value="OUTER MEMBRANE PROTEIN SLP"/>
    <property type="match status" value="1"/>
</dbReference>
<protein>
    <recommendedName>
        <fullName evidence="4">Outer membrane lipoprotein Slp</fullName>
    </recommendedName>
</protein>
<gene>
    <name evidence="2" type="ORF">A2150_02245</name>
</gene>
<comment type="caution">
    <text evidence="2">The sequence shown here is derived from an EMBL/GenBank/DDBJ whole genome shotgun (WGS) entry which is preliminary data.</text>
</comment>
<accession>A0A1F6TEY2</accession>
<name>A0A1F6TEY2_9PROT</name>